<comment type="caution">
    <text evidence="3">The sequence shown here is derived from an EMBL/GenBank/DDBJ whole genome shotgun (WGS) entry which is preliminary data.</text>
</comment>
<evidence type="ECO:0000313" key="3">
    <source>
        <dbReference type="EMBL" id="KAL1601250.1"/>
    </source>
</evidence>
<dbReference type="PANTHER" id="PTHR34618">
    <property type="entry name" value="SURFACE PROTEIN MAS1, PUTATIVE-RELATED"/>
    <property type="match status" value="1"/>
</dbReference>
<evidence type="ECO:0000313" key="4">
    <source>
        <dbReference type="Proteomes" id="UP001521222"/>
    </source>
</evidence>
<evidence type="ECO:0000256" key="1">
    <source>
        <dbReference type="SAM" id="MobiDB-lite"/>
    </source>
</evidence>
<evidence type="ECO:0008006" key="5">
    <source>
        <dbReference type="Google" id="ProtNLM"/>
    </source>
</evidence>
<dbReference type="PANTHER" id="PTHR34618:SF4">
    <property type="entry name" value="CAS1"/>
    <property type="match status" value="1"/>
</dbReference>
<feature type="region of interest" description="Disordered" evidence="1">
    <location>
        <begin position="250"/>
        <end position="300"/>
    </location>
</feature>
<name>A0ABR3R9Z2_9PLEO</name>
<feature type="chain" id="PRO_5046342610" description="GEgh 16 protein" evidence="2">
    <location>
        <begin position="23"/>
        <end position="300"/>
    </location>
</feature>
<organism evidence="3 4">
    <name type="scientific">Nothophoma quercina</name>
    <dbReference type="NCBI Taxonomy" id="749835"/>
    <lineage>
        <taxon>Eukaryota</taxon>
        <taxon>Fungi</taxon>
        <taxon>Dikarya</taxon>
        <taxon>Ascomycota</taxon>
        <taxon>Pezizomycotina</taxon>
        <taxon>Dothideomycetes</taxon>
        <taxon>Pleosporomycetidae</taxon>
        <taxon>Pleosporales</taxon>
        <taxon>Pleosporineae</taxon>
        <taxon>Didymellaceae</taxon>
        <taxon>Nothophoma</taxon>
    </lineage>
</organism>
<sequence length="300" mass="29374">MYFTKSSVVAFSLLASSTLVAGHGAIIKATGDAGGAGSAIGVDPSTPRDGTNRNPFQQDSTRFRGDAAATCGETLGGGDNDIQAGTAQVMQLNGQTLPQVTAGGALMMTVHQVNSDGAGPYKCMIDATGTGTNWVPMTVTQNLQGNARGRNQDTQMQDLPLNVQIDAAQTCTGTVAGQSNVCMVRCENPARAGPFGGCVPVQMAGAAAAGGAAPAAPAAPAAAAPAPATGAAAGTANTGATTSATTGAAPAAAAAPVANGQTAGAATGANTVSSPAQRRKAPALTDDEQEEEIDLLGSEF</sequence>
<feature type="region of interest" description="Disordered" evidence="1">
    <location>
        <begin position="32"/>
        <end position="59"/>
    </location>
</feature>
<gene>
    <name evidence="3" type="ORF">SLS59_005403</name>
</gene>
<proteinExistence type="predicted"/>
<dbReference type="Pfam" id="PF11327">
    <property type="entry name" value="Egh16-like"/>
    <property type="match status" value="1"/>
</dbReference>
<accession>A0ABR3R9Z2</accession>
<feature type="compositionally biased region" description="Polar residues" evidence="1">
    <location>
        <begin position="48"/>
        <end position="59"/>
    </location>
</feature>
<reference evidence="3 4" key="1">
    <citation type="submission" date="2024-02" db="EMBL/GenBank/DDBJ databases">
        <title>De novo assembly and annotation of 12 fungi associated with fruit tree decline syndrome in Ontario, Canada.</title>
        <authorList>
            <person name="Sulman M."/>
            <person name="Ellouze W."/>
            <person name="Ilyukhin E."/>
        </authorList>
    </citation>
    <scope>NUCLEOTIDE SEQUENCE [LARGE SCALE GENOMIC DNA]</scope>
    <source>
        <strain evidence="3 4">M97-236</strain>
    </source>
</reference>
<dbReference type="Proteomes" id="UP001521222">
    <property type="component" value="Unassembled WGS sequence"/>
</dbReference>
<dbReference type="InterPro" id="IPR021476">
    <property type="entry name" value="Egh16-like"/>
</dbReference>
<keyword evidence="4" id="KW-1185">Reference proteome</keyword>
<keyword evidence="2" id="KW-0732">Signal</keyword>
<feature type="compositionally biased region" description="Acidic residues" evidence="1">
    <location>
        <begin position="285"/>
        <end position="294"/>
    </location>
</feature>
<feature type="compositionally biased region" description="Low complexity" evidence="1">
    <location>
        <begin position="250"/>
        <end position="271"/>
    </location>
</feature>
<dbReference type="EMBL" id="JAKIXB020000016">
    <property type="protein sequence ID" value="KAL1601250.1"/>
    <property type="molecule type" value="Genomic_DNA"/>
</dbReference>
<protein>
    <recommendedName>
        <fullName evidence="5">GEgh 16 protein</fullName>
    </recommendedName>
</protein>
<evidence type="ECO:0000256" key="2">
    <source>
        <dbReference type="SAM" id="SignalP"/>
    </source>
</evidence>
<feature type="signal peptide" evidence="2">
    <location>
        <begin position="1"/>
        <end position="22"/>
    </location>
</feature>